<proteinExistence type="predicted"/>
<feature type="region of interest" description="Disordered" evidence="1">
    <location>
        <begin position="621"/>
        <end position="657"/>
    </location>
</feature>
<feature type="compositionally biased region" description="Polar residues" evidence="1">
    <location>
        <begin position="635"/>
        <end position="648"/>
    </location>
</feature>
<dbReference type="GO" id="GO:0005765">
    <property type="term" value="C:lysosomal membrane"/>
    <property type="evidence" value="ECO:0007669"/>
    <property type="project" value="TreeGrafter"/>
</dbReference>
<dbReference type="AlphaFoldDB" id="V4AK04"/>
<gene>
    <name evidence="3" type="ORF">LOTGIDRAFT_231593</name>
</gene>
<feature type="compositionally biased region" description="Polar residues" evidence="1">
    <location>
        <begin position="404"/>
        <end position="413"/>
    </location>
</feature>
<dbReference type="GO" id="GO:0031410">
    <property type="term" value="C:cytoplasmic vesicle"/>
    <property type="evidence" value="ECO:0007669"/>
    <property type="project" value="TreeGrafter"/>
</dbReference>
<dbReference type="HOGENOM" id="CLU_339573_0_0_1"/>
<feature type="compositionally biased region" description="Basic and acidic residues" evidence="1">
    <location>
        <begin position="299"/>
        <end position="308"/>
    </location>
</feature>
<dbReference type="GO" id="GO:0006605">
    <property type="term" value="P:protein targeting"/>
    <property type="evidence" value="ECO:0007669"/>
    <property type="project" value="TreeGrafter"/>
</dbReference>
<dbReference type="Pfam" id="PF19031">
    <property type="entry name" value="Intu_longin_1"/>
    <property type="match status" value="1"/>
</dbReference>
<evidence type="ECO:0000313" key="3">
    <source>
        <dbReference type="EMBL" id="ESO97422.1"/>
    </source>
</evidence>
<dbReference type="RefSeq" id="XP_009052014.1">
    <property type="nucleotide sequence ID" value="XM_009053766.1"/>
</dbReference>
<sequence>MSFLKASSGSASLSTSKQSEYEGNTFFIFDHTVLKREEDDLKDAIIYYFPTIDPDSQCALVGQIIGMSEFFYNAIPRSRPNIMKLHHNKFVLRQRGDYTFKLGTEFLSGLKLLWDIYLPFCENVGDVVGQMFQMLPTVNIPKSSSQLFLHASHILQRSVLYSNVLAGAILYRNQCLCSQLPPNLTKRLLLLKPRQTHITRAQVKTSFELPQGIQLLKVFLKTDEYEHISPRKCSSLRKKHSVRDLNIISKESVGIEGISFLECDSGQQKDLERVENATVETNESQNIEQTDKSGGGLRTESEVNKESDSFLTASDQDDTKDTEKQDHFSSLPLLKQTLAFIEKDSSLDSSHGDDLKAEVKSKEIISVTDADSPVNEDTNSVICLSPQNLDNSQNLDHFSENVNFSSPVSSRNSGTEKTKVDSVDTCMPSSSLKLSFTPEQSPIRQDVSLDTTSSEDLSMGESCVDPQEVKKHAKLLFKTQQMVTNQDTVQQSDIGLGSNTTSLHTKQIAEVVSSDRNKNNPTDLKSPSIATEDSVDVAVVCSSKSDSKTVQFDGDSGIVNSIEFQQPTVVNSSVVPTALDVIADEEENKFIKSSGSSFTSDETQNTEAFGISTTDSLASLESMSMSPPPVRKKSVTFSKTKSPLNTSDGAEENKGWDPATDDLADIVLYAQGHSDMMMLLFFEIGTKCEQKFITNLWKSSVSHLADLDYEVKECLSKEKRDRKTSKTSENYQYLKYDSLMQTMSGNTLEPISSVGYEFINTASKIHDSFLSSKTTTQVLLRSHTSACYGCQAVYNETFFQTSPTAREHGGCPSPKDTVFALDSLAASKLEKHNESLL</sequence>
<feature type="compositionally biased region" description="Polar residues" evidence="1">
    <location>
        <begin position="278"/>
        <end position="288"/>
    </location>
</feature>
<dbReference type="GO" id="GO:0031085">
    <property type="term" value="C:BLOC-3 complex"/>
    <property type="evidence" value="ECO:0007669"/>
    <property type="project" value="TreeGrafter"/>
</dbReference>
<evidence type="ECO:0000256" key="1">
    <source>
        <dbReference type="SAM" id="MobiDB-lite"/>
    </source>
</evidence>
<keyword evidence="4" id="KW-1185">Reference proteome</keyword>
<dbReference type="KEGG" id="lgi:LOTGIDRAFT_231593"/>
<reference evidence="3 4" key="1">
    <citation type="journal article" date="2013" name="Nature">
        <title>Insights into bilaterian evolution from three spiralian genomes.</title>
        <authorList>
            <person name="Simakov O."/>
            <person name="Marletaz F."/>
            <person name="Cho S.J."/>
            <person name="Edsinger-Gonzales E."/>
            <person name="Havlak P."/>
            <person name="Hellsten U."/>
            <person name="Kuo D.H."/>
            <person name="Larsson T."/>
            <person name="Lv J."/>
            <person name="Arendt D."/>
            <person name="Savage R."/>
            <person name="Osoegawa K."/>
            <person name="de Jong P."/>
            <person name="Grimwood J."/>
            <person name="Chapman J.A."/>
            <person name="Shapiro H."/>
            <person name="Aerts A."/>
            <person name="Otillar R.P."/>
            <person name="Terry A.Y."/>
            <person name="Boore J.L."/>
            <person name="Grigoriev I.V."/>
            <person name="Lindberg D.R."/>
            <person name="Seaver E.C."/>
            <person name="Weisblat D.A."/>
            <person name="Putnam N.H."/>
            <person name="Rokhsar D.S."/>
        </authorList>
    </citation>
    <scope>NUCLEOTIDE SEQUENCE [LARGE SCALE GENOMIC DNA]</scope>
</reference>
<dbReference type="InterPro" id="IPR026091">
    <property type="entry name" value="HPS4"/>
</dbReference>
<evidence type="ECO:0000313" key="4">
    <source>
        <dbReference type="Proteomes" id="UP000030746"/>
    </source>
</evidence>
<feature type="region of interest" description="Disordered" evidence="1">
    <location>
        <begin position="277"/>
        <end position="328"/>
    </location>
</feature>
<dbReference type="STRING" id="225164.V4AK04"/>
<dbReference type="Proteomes" id="UP000030746">
    <property type="component" value="Unassembled WGS sequence"/>
</dbReference>
<dbReference type="PANTHER" id="PTHR14407:SF9">
    <property type="entry name" value="BLOC-3 COMPLEX MEMBER HPS4"/>
    <property type="match status" value="1"/>
</dbReference>
<name>V4AK04_LOTGI</name>
<dbReference type="EMBL" id="KB201305">
    <property type="protein sequence ID" value="ESO97422.1"/>
    <property type="molecule type" value="Genomic_DNA"/>
</dbReference>
<dbReference type="GO" id="GO:0016192">
    <property type="term" value="P:vesicle-mediated transport"/>
    <property type="evidence" value="ECO:0007669"/>
    <property type="project" value="InterPro"/>
</dbReference>
<dbReference type="GeneID" id="20248645"/>
<feature type="compositionally biased region" description="Basic and acidic residues" evidence="1">
    <location>
        <begin position="317"/>
        <end position="327"/>
    </location>
</feature>
<dbReference type="GO" id="GO:0031267">
    <property type="term" value="F:small GTPase binding"/>
    <property type="evidence" value="ECO:0007669"/>
    <property type="project" value="TreeGrafter"/>
</dbReference>
<dbReference type="CTD" id="20248645"/>
<dbReference type="OMA" id="YACCSPV"/>
<dbReference type="InterPro" id="IPR043987">
    <property type="entry name" value="CCZ1/INTU/HSP4_longin_1"/>
</dbReference>
<accession>V4AK04</accession>
<protein>
    <recommendedName>
        <fullName evidence="2">CCZ1/INTU/HSP4 first Longin domain-containing protein</fullName>
    </recommendedName>
</protein>
<evidence type="ECO:0000259" key="2">
    <source>
        <dbReference type="Pfam" id="PF19031"/>
    </source>
</evidence>
<dbReference type="GO" id="GO:0005085">
    <property type="term" value="F:guanyl-nucleotide exchange factor activity"/>
    <property type="evidence" value="ECO:0007669"/>
    <property type="project" value="TreeGrafter"/>
</dbReference>
<dbReference type="OrthoDB" id="16754at2759"/>
<dbReference type="PANTHER" id="PTHR14407">
    <property type="entry name" value="HERMANSKY-PUDLAK SYNDROME 4 PROTEIN LIGHT-EAR PROTEIN-RELATED"/>
    <property type="match status" value="1"/>
</dbReference>
<feature type="region of interest" description="Disordered" evidence="1">
    <location>
        <begin position="404"/>
        <end position="424"/>
    </location>
</feature>
<feature type="domain" description="CCZ1/INTU/HSP4 first Longin" evidence="2">
    <location>
        <begin position="25"/>
        <end position="132"/>
    </location>
</feature>
<organism evidence="3 4">
    <name type="scientific">Lottia gigantea</name>
    <name type="common">Giant owl limpet</name>
    <dbReference type="NCBI Taxonomy" id="225164"/>
    <lineage>
        <taxon>Eukaryota</taxon>
        <taxon>Metazoa</taxon>
        <taxon>Spiralia</taxon>
        <taxon>Lophotrochozoa</taxon>
        <taxon>Mollusca</taxon>
        <taxon>Gastropoda</taxon>
        <taxon>Patellogastropoda</taxon>
        <taxon>Lottioidea</taxon>
        <taxon>Lottiidae</taxon>
        <taxon>Lottia</taxon>
    </lineage>
</organism>